<evidence type="ECO:0000256" key="12">
    <source>
        <dbReference type="PROSITE-ProRule" id="PRU00452"/>
    </source>
</evidence>
<feature type="compositionally biased region" description="Acidic residues" evidence="13">
    <location>
        <begin position="459"/>
        <end position="476"/>
    </location>
</feature>
<reference evidence="15" key="2">
    <citation type="submission" date="2023-01" db="EMBL/GenBank/DDBJ databases">
        <authorList>
            <person name="Petersen C."/>
        </authorList>
    </citation>
    <scope>NUCLEOTIDE SEQUENCE</scope>
    <source>
        <strain evidence="15">IBT 17514</strain>
    </source>
</reference>
<sequence>MMHSLATPARQRTSQSRAPPSAQSRAPSSVQSRRAPQIINVPDLPPYEAPEGPLNADAQQQLLQLLNSREYRQLDVNLKHAVEKLTESAGQVNDRVVEARLRFEKAKDKKRSRKTEDNDEEQDEAYDETDETEELERLGHMERRTAALTGQMEERMRQVIDSQVGLRNLSQCIRQIEREEAEAQPASVEPRRTRGQARRQRDEDEDEDGEDNEDENDEVPEGEPRVGLNERLNEALQEETQKRNAQSLTSRYSKDNSYIGFYRVVHDAKFPNDEAPPVPHSSTWFAHLENPDAASAGQMTSAREASESDDDIAIERERISLRCPLTLLPFRDPVTSTKCRHSFERTAISDMITRSNMTIPTETGRGGRRVRAVKCPECNTPLSMNDLGPDPVLLRRVKRAEMAAREAEHQLERPSRSPSRPNHVTLASDAAGPDDSDVDVDMADSTPAPSARVKPEPMDQADSDEEMSDDVGSEEE</sequence>
<feature type="compositionally biased region" description="Low complexity" evidence="13">
    <location>
        <begin position="14"/>
        <end position="36"/>
    </location>
</feature>
<feature type="compositionally biased region" description="Acidic residues" evidence="13">
    <location>
        <begin position="432"/>
        <end position="442"/>
    </location>
</feature>
<feature type="region of interest" description="Disordered" evidence="13">
    <location>
        <begin position="403"/>
        <end position="476"/>
    </location>
</feature>
<keyword evidence="9" id="KW-0862">Zinc</keyword>
<dbReference type="GO" id="GO:0004842">
    <property type="term" value="F:ubiquitin-protein transferase activity"/>
    <property type="evidence" value="ECO:0007669"/>
    <property type="project" value="InterPro"/>
</dbReference>
<feature type="domain" description="SP-RING-type" evidence="14">
    <location>
        <begin position="308"/>
        <end position="402"/>
    </location>
</feature>
<keyword evidence="5" id="KW-0808">Transferase</keyword>
<feature type="region of interest" description="Disordered" evidence="13">
    <location>
        <begin position="1"/>
        <end position="56"/>
    </location>
</feature>
<evidence type="ECO:0000256" key="6">
    <source>
        <dbReference type="ARBA" id="ARBA00022723"/>
    </source>
</evidence>
<dbReference type="InterPro" id="IPR004181">
    <property type="entry name" value="Znf_MIZ"/>
</dbReference>
<comment type="caution">
    <text evidence="15">The sequence shown here is derived from an EMBL/GenBank/DDBJ whole genome shotgun (WGS) entry which is preliminary data.</text>
</comment>
<dbReference type="InterPro" id="IPR003613">
    <property type="entry name" value="Ubox_domain"/>
</dbReference>
<evidence type="ECO:0000313" key="16">
    <source>
        <dbReference type="Proteomes" id="UP001215712"/>
    </source>
</evidence>
<reference evidence="15" key="1">
    <citation type="journal article" date="2023" name="IMA Fungus">
        <title>Comparative genomic study of the Penicillium genus elucidates a diverse pangenome and 15 lateral gene transfer events.</title>
        <authorList>
            <person name="Petersen C."/>
            <person name="Sorensen T."/>
            <person name="Nielsen M.R."/>
            <person name="Sondergaard T.E."/>
            <person name="Sorensen J.L."/>
            <person name="Fitzpatrick D.A."/>
            <person name="Frisvad J.C."/>
            <person name="Nielsen K.L."/>
        </authorList>
    </citation>
    <scope>NUCLEOTIDE SEQUENCE</scope>
    <source>
        <strain evidence="15">IBT 17514</strain>
    </source>
</reference>
<feature type="compositionally biased region" description="Acidic residues" evidence="13">
    <location>
        <begin position="117"/>
        <end position="134"/>
    </location>
</feature>
<dbReference type="InterPro" id="IPR013083">
    <property type="entry name" value="Znf_RING/FYVE/PHD"/>
</dbReference>
<dbReference type="GO" id="GO:0000724">
    <property type="term" value="P:double-strand break repair via homologous recombination"/>
    <property type="evidence" value="ECO:0007669"/>
    <property type="project" value="InterPro"/>
</dbReference>
<evidence type="ECO:0000313" key="15">
    <source>
        <dbReference type="EMBL" id="KAJ5727300.1"/>
    </source>
</evidence>
<feature type="region of interest" description="Disordered" evidence="13">
    <location>
        <begin position="178"/>
        <end position="227"/>
    </location>
</feature>
<keyword evidence="10" id="KW-0413">Isomerase</keyword>
<proteinExistence type="inferred from homology"/>
<organism evidence="15 16">
    <name type="scientific">Penicillium malachiteum</name>
    <dbReference type="NCBI Taxonomy" id="1324776"/>
    <lineage>
        <taxon>Eukaryota</taxon>
        <taxon>Fungi</taxon>
        <taxon>Dikarya</taxon>
        <taxon>Ascomycota</taxon>
        <taxon>Pezizomycotina</taxon>
        <taxon>Eurotiomycetes</taxon>
        <taxon>Eurotiomycetidae</taxon>
        <taxon>Eurotiales</taxon>
        <taxon>Aspergillaceae</taxon>
        <taxon>Penicillium</taxon>
    </lineage>
</organism>
<dbReference type="EC" id="5.2.1.8" evidence="4"/>
<comment type="similarity">
    <text evidence="3">Belongs to the NSE2 family.</text>
</comment>
<dbReference type="GO" id="GO:0008270">
    <property type="term" value="F:zinc ion binding"/>
    <property type="evidence" value="ECO:0007669"/>
    <property type="project" value="UniProtKB-KW"/>
</dbReference>
<dbReference type="Pfam" id="PF11789">
    <property type="entry name" value="zf-Nse"/>
    <property type="match status" value="1"/>
</dbReference>
<name>A0AAD6HM14_9EURO</name>
<evidence type="ECO:0000256" key="4">
    <source>
        <dbReference type="ARBA" id="ARBA00013194"/>
    </source>
</evidence>
<dbReference type="AlphaFoldDB" id="A0AAD6HM14"/>
<feature type="compositionally biased region" description="Acidic residues" evidence="13">
    <location>
        <begin position="203"/>
        <end position="221"/>
    </location>
</feature>
<evidence type="ECO:0000256" key="2">
    <source>
        <dbReference type="ARBA" id="ARBA00004718"/>
    </source>
</evidence>
<protein>
    <recommendedName>
        <fullName evidence="4">peptidylprolyl isomerase</fullName>
        <ecNumber evidence="4">5.2.1.8</ecNumber>
    </recommendedName>
</protein>
<feature type="region of interest" description="Disordered" evidence="13">
    <location>
        <begin position="105"/>
        <end position="142"/>
    </location>
</feature>
<comment type="pathway">
    <text evidence="2">Protein modification; protein sumoylation.</text>
</comment>
<keyword evidence="10" id="KW-0697">Rotamase</keyword>
<accession>A0AAD6HM14</accession>
<dbReference type="EMBL" id="JAQJAN010000006">
    <property type="protein sequence ID" value="KAJ5727300.1"/>
    <property type="molecule type" value="Genomic_DNA"/>
</dbReference>
<keyword evidence="8" id="KW-0833">Ubl conjugation pathway</keyword>
<evidence type="ECO:0000256" key="9">
    <source>
        <dbReference type="ARBA" id="ARBA00022833"/>
    </source>
</evidence>
<evidence type="ECO:0000256" key="7">
    <source>
        <dbReference type="ARBA" id="ARBA00022771"/>
    </source>
</evidence>
<dbReference type="GO" id="GO:0030915">
    <property type="term" value="C:Smc5-Smc6 complex"/>
    <property type="evidence" value="ECO:0007669"/>
    <property type="project" value="InterPro"/>
</dbReference>
<dbReference type="GO" id="GO:0061665">
    <property type="term" value="F:SUMO ligase activity"/>
    <property type="evidence" value="ECO:0007669"/>
    <property type="project" value="TreeGrafter"/>
</dbReference>
<evidence type="ECO:0000256" key="10">
    <source>
        <dbReference type="ARBA" id="ARBA00023110"/>
    </source>
</evidence>
<dbReference type="SMART" id="SM00504">
    <property type="entry name" value="Ubox"/>
    <property type="match status" value="1"/>
</dbReference>
<evidence type="ECO:0000256" key="13">
    <source>
        <dbReference type="SAM" id="MobiDB-lite"/>
    </source>
</evidence>
<evidence type="ECO:0000256" key="5">
    <source>
        <dbReference type="ARBA" id="ARBA00022679"/>
    </source>
</evidence>
<dbReference type="PROSITE" id="PS51044">
    <property type="entry name" value="ZF_SP_RING"/>
    <property type="match status" value="1"/>
</dbReference>
<dbReference type="PANTHER" id="PTHR21330:SF1">
    <property type="entry name" value="E3 SUMO-PROTEIN LIGASE NSE2"/>
    <property type="match status" value="1"/>
</dbReference>
<dbReference type="GO" id="GO:0016567">
    <property type="term" value="P:protein ubiquitination"/>
    <property type="evidence" value="ECO:0007669"/>
    <property type="project" value="InterPro"/>
</dbReference>
<dbReference type="CDD" id="cd16651">
    <property type="entry name" value="SPL-RING_NSE2"/>
    <property type="match status" value="1"/>
</dbReference>
<evidence type="ECO:0000256" key="8">
    <source>
        <dbReference type="ARBA" id="ARBA00022786"/>
    </source>
</evidence>
<keyword evidence="16" id="KW-1185">Reference proteome</keyword>
<dbReference type="GO" id="GO:0005634">
    <property type="term" value="C:nucleus"/>
    <property type="evidence" value="ECO:0007669"/>
    <property type="project" value="UniProtKB-SubCell"/>
</dbReference>
<dbReference type="Proteomes" id="UP001215712">
    <property type="component" value="Unassembled WGS sequence"/>
</dbReference>
<comment type="subcellular location">
    <subcellularLocation>
        <location evidence="1">Nucleus</location>
    </subcellularLocation>
</comment>
<dbReference type="GO" id="GO:0016925">
    <property type="term" value="P:protein sumoylation"/>
    <property type="evidence" value="ECO:0007669"/>
    <property type="project" value="TreeGrafter"/>
</dbReference>
<evidence type="ECO:0000256" key="1">
    <source>
        <dbReference type="ARBA" id="ARBA00004123"/>
    </source>
</evidence>
<keyword evidence="7 12" id="KW-0863">Zinc-finger</keyword>
<keyword evidence="11" id="KW-0539">Nucleus</keyword>
<dbReference type="SUPFAM" id="SSF57850">
    <property type="entry name" value="RING/U-box"/>
    <property type="match status" value="1"/>
</dbReference>
<feature type="compositionally biased region" description="Basic and acidic residues" evidence="13">
    <location>
        <begin position="403"/>
        <end position="415"/>
    </location>
</feature>
<evidence type="ECO:0000259" key="14">
    <source>
        <dbReference type="PROSITE" id="PS51044"/>
    </source>
</evidence>
<dbReference type="InterPro" id="IPR026846">
    <property type="entry name" value="Nse2(Mms21)"/>
</dbReference>
<evidence type="ECO:0000256" key="11">
    <source>
        <dbReference type="ARBA" id="ARBA00023242"/>
    </source>
</evidence>
<dbReference type="Gene3D" id="3.30.40.10">
    <property type="entry name" value="Zinc/RING finger domain, C3HC4 (zinc finger)"/>
    <property type="match status" value="1"/>
</dbReference>
<evidence type="ECO:0000256" key="3">
    <source>
        <dbReference type="ARBA" id="ARBA00008212"/>
    </source>
</evidence>
<gene>
    <name evidence="15" type="ORF">N7493_005120</name>
</gene>
<dbReference type="PANTHER" id="PTHR21330">
    <property type="entry name" value="E3 SUMO-PROTEIN LIGASE NSE2"/>
    <property type="match status" value="1"/>
</dbReference>
<keyword evidence="6" id="KW-0479">Metal-binding</keyword>
<dbReference type="GO" id="GO:0003755">
    <property type="term" value="F:peptidyl-prolyl cis-trans isomerase activity"/>
    <property type="evidence" value="ECO:0007669"/>
    <property type="project" value="UniProtKB-KW"/>
</dbReference>